<comment type="subcellular location">
    <subcellularLocation>
        <location evidence="1">Cell membrane</location>
        <topology evidence="1">Single-pass type I membrane protein</topology>
    </subcellularLocation>
</comment>
<keyword evidence="5" id="KW-0597">Phosphoprotein</keyword>
<evidence type="ECO:0000256" key="3">
    <source>
        <dbReference type="ARBA" id="ARBA00022475"/>
    </source>
</evidence>
<dbReference type="InterPro" id="IPR036426">
    <property type="entry name" value="Bulb-type_lectin_dom_sf"/>
</dbReference>
<keyword evidence="4" id="KW-0723">Serine/threonine-protein kinase</keyword>
<comment type="caution">
    <text evidence="24">The sequence shown here is derived from an EMBL/GenBank/DDBJ whole genome shotgun (WGS) entry which is preliminary data.</text>
</comment>
<dbReference type="Pfam" id="PF01453">
    <property type="entry name" value="B_lectin"/>
    <property type="match status" value="1"/>
</dbReference>
<keyword evidence="17" id="KW-0325">Glycoprotein</keyword>
<evidence type="ECO:0000256" key="8">
    <source>
        <dbReference type="ARBA" id="ARBA00022729"/>
    </source>
</evidence>
<dbReference type="PANTHER" id="PTHR32444:SF226">
    <property type="entry name" value="BULB-TYPE LECTIN DOMAIN-CONTAINING PROTEIN"/>
    <property type="match status" value="1"/>
</dbReference>
<keyword evidence="8 21" id="KW-0732">Signal</keyword>
<dbReference type="PANTHER" id="PTHR32444">
    <property type="entry name" value="BULB-TYPE LECTIN DOMAIN-CONTAINING PROTEIN"/>
    <property type="match status" value="1"/>
</dbReference>
<dbReference type="InterPro" id="IPR001480">
    <property type="entry name" value="Bulb-type_lectin_dom"/>
</dbReference>
<dbReference type="Proteomes" id="UP001415857">
    <property type="component" value="Unassembled WGS sequence"/>
</dbReference>
<keyword evidence="25" id="KW-1185">Reference proteome</keyword>
<feature type="domain" description="Apple" evidence="23">
    <location>
        <begin position="301"/>
        <end position="383"/>
    </location>
</feature>
<feature type="signal peptide" evidence="21">
    <location>
        <begin position="1"/>
        <end position="25"/>
    </location>
</feature>
<dbReference type="GO" id="GO:0005524">
    <property type="term" value="F:ATP binding"/>
    <property type="evidence" value="ECO:0007669"/>
    <property type="project" value="UniProtKB-KW"/>
</dbReference>
<dbReference type="GO" id="GO:0030246">
    <property type="term" value="F:carbohydrate binding"/>
    <property type="evidence" value="ECO:0007669"/>
    <property type="project" value="UniProtKB-KW"/>
</dbReference>
<dbReference type="PROSITE" id="PS50927">
    <property type="entry name" value="BULB_LECTIN"/>
    <property type="match status" value="1"/>
</dbReference>
<protein>
    <recommendedName>
        <fullName evidence="2">non-specific serine/threonine protein kinase</fullName>
        <ecNumber evidence="2">2.7.11.1</ecNumber>
    </recommendedName>
</protein>
<dbReference type="InterPro" id="IPR011009">
    <property type="entry name" value="Kinase-like_dom_sf"/>
</dbReference>
<evidence type="ECO:0000259" key="23">
    <source>
        <dbReference type="PROSITE" id="PS50948"/>
    </source>
</evidence>
<evidence type="ECO:0000256" key="4">
    <source>
        <dbReference type="ARBA" id="ARBA00022527"/>
    </source>
</evidence>
<dbReference type="GO" id="GO:0005886">
    <property type="term" value="C:plasma membrane"/>
    <property type="evidence" value="ECO:0007669"/>
    <property type="project" value="UniProtKB-SubCell"/>
</dbReference>
<evidence type="ECO:0000256" key="17">
    <source>
        <dbReference type="ARBA" id="ARBA00023180"/>
    </source>
</evidence>
<dbReference type="SMART" id="SM00108">
    <property type="entry name" value="B_lectin"/>
    <property type="match status" value="1"/>
</dbReference>
<feature type="domain" description="Bulb-type lectin" evidence="22">
    <location>
        <begin position="27"/>
        <end position="153"/>
    </location>
</feature>
<dbReference type="InterPro" id="IPR003609">
    <property type="entry name" value="Pan_app"/>
</dbReference>
<keyword evidence="16" id="KW-0675">Receptor</keyword>
<keyword evidence="9" id="KW-0430">Lectin</keyword>
<keyword evidence="12" id="KW-0067">ATP-binding</keyword>
<keyword evidence="10" id="KW-0547">Nucleotide-binding</keyword>
<evidence type="ECO:0000313" key="24">
    <source>
        <dbReference type="EMBL" id="KAK9282572.1"/>
    </source>
</evidence>
<evidence type="ECO:0000256" key="2">
    <source>
        <dbReference type="ARBA" id="ARBA00012513"/>
    </source>
</evidence>
<evidence type="ECO:0000256" key="19">
    <source>
        <dbReference type="ARBA" id="ARBA00048679"/>
    </source>
</evidence>
<keyword evidence="15" id="KW-1015">Disulfide bond</keyword>
<name>A0AAP0RUE1_LIQFO</name>
<dbReference type="Pfam" id="PF08276">
    <property type="entry name" value="PAN_2"/>
    <property type="match status" value="1"/>
</dbReference>
<evidence type="ECO:0000256" key="21">
    <source>
        <dbReference type="SAM" id="SignalP"/>
    </source>
</evidence>
<comment type="catalytic activity">
    <reaction evidence="18">
        <text>L-threonyl-[protein] + ATP = O-phospho-L-threonyl-[protein] + ADP + H(+)</text>
        <dbReference type="Rhea" id="RHEA:46608"/>
        <dbReference type="Rhea" id="RHEA-COMP:11060"/>
        <dbReference type="Rhea" id="RHEA-COMP:11605"/>
        <dbReference type="ChEBI" id="CHEBI:15378"/>
        <dbReference type="ChEBI" id="CHEBI:30013"/>
        <dbReference type="ChEBI" id="CHEBI:30616"/>
        <dbReference type="ChEBI" id="CHEBI:61977"/>
        <dbReference type="ChEBI" id="CHEBI:456216"/>
        <dbReference type="EC" id="2.7.11.1"/>
    </reaction>
</comment>
<dbReference type="GO" id="GO:0004674">
    <property type="term" value="F:protein serine/threonine kinase activity"/>
    <property type="evidence" value="ECO:0007669"/>
    <property type="project" value="UniProtKB-KW"/>
</dbReference>
<dbReference type="SUPFAM" id="SSF51110">
    <property type="entry name" value="alpha-D-mannose-specific plant lectins"/>
    <property type="match status" value="1"/>
</dbReference>
<evidence type="ECO:0000256" key="13">
    <source>
        <dbReference type="ARBA" id="ARBA00022989"/>
    </source>
</evidence>
<evidence type="ECO:0000256" key="14">
    <source>
        <dbReference type="ARBA" id="ARBA00023136"/>
    </source>
</evidence>
<evidence type="ECO:0000256" key="5">
    <source>
        <dbReference type="ARBA" id="ARBA00022553"/>
    </source>
</evidence>
<organism evidence="24 25">
    <name type="scientific">Liquidambar formosana</name>
    <name type="common">Formosan gum</name>
    <dbReference type="NCBI Taxonomy" id="63359"/>
    <lineage>
        <taxon>Eukaryota</taxon>
        <taxon>Viridiplantae</taxon>
        <taxon>Streptophyta</taxon>
        <taxon>Embryophyta</taxon>
        <taxon>Tracheophyta</taxon>
        <taxon>Spermatophyta</taxon>
        <taxon>Magnoliopsida</taxon>
        <taxon>eudicotyledons</taxon>
        <taxon>Gunneridae</taxon>
        <taxon>Pentapetalae</taxon>
        <taxon>Saxifragales</taxon>
        <taxon>Altingiaceae</taxon>
        <taxon>Liquidambar</taxon>
    </lineage>
</organism>
<dbReference type="PROSITE" id="PS51257">
    <property type="entry name" value="PROKAR_LIPOPROTEIN"/>
    <property type="match status" value="1"/>
</dbReference>
<keyword evidence="7 20" id="KW-0812">Transmembrane</keyword>
<evidence type="ECO:0000259" key="22">
    <source>
        <dbReference type="PROSITE" id="PS50927"/>
    </source>
</evidence>
<evidence type="ECO:0000256" key="9">
    <source>
        <dbReference type="ARBA" id="ARBA00022734"/>
    </source>
</evidence>
<evidence type="ECO:0000256" key="10">
    <source>
        <dbReference type="ARBA" id="ARBA00022741"/>
    </source>
</evidence>
<evidence type="ECO:0000256" key="15">
    <source>
        <dbReference type="ARBA" id="ARBA00023157"/>
    </source>
</evidence>
<keyword evidence="14 20" id="KW-0472">Membrane</keyword>
<keyword evidence="13 20" id="KW-1133">Transmembrane helix</keyword>
<dbReference type="Gene3D" id="2.90.10.10">
    <property type="entry name" value="Bulb-type lectin domain"/>
    <property type="match status" value="1"/>
</dbReference>
<evidence type="ECO:0000256" key="1">
    <source>
        <dbReference type="ARBA" id="ARBA00004251"/>
    </source>
</evidence>
<keyword evidence="3" id="KW-1003">Cell membrane</keyword>
<dbReference type="Gene3D" id="3.30.200.20">
    <property type="entry name" value="Phosphorylase Kinase, domain 1"/>
    <property type="match status" value="1"/>
</dbReference>
<evidence type="ECO:0000256" key="20">
    <source>
        <dbReference type="SAM" id="Phobius"/>
    </source>
</evidence>
<dbReference type="EMBL" id="JBBPBK010000007">
    <property type="protein sequence ID" value="KAK9282572.1"/>
    <property type="molecule type" value="Genomic_DNA"/>
</dbReference>
<evidence type="ECO:0000256" key="11">
    <source>
        <dbReference type="ARBA" id="ARBA00022777"/>
    </source>
</evidence>
<dbReference type="AlphaFoldDB" id="A0AAP0RUE1"/>
<proteinExistence type="predicted"/>
<dbReference type="SMART" id="SM00473">
    <property type="entry name" value="PAN_AP"/>
    <property type="match status" value="1"/>
</dbReference>
<keyword evidence="11" id="KW-0418">Kinase</keyword>
<sequence length="498" mass="54944">MGSKGNNFVLLSLSCYLSFISPSHSDTDTLLQGQQLNDGDYLVSASGTFRLGFVSPGSSRNRYLGISYNGGNQSSYLNDQIPVWVANRNAPISDASGVLHIDHSGKLIISSNGASPIVFSSIQTASNASATLLDSGNFILRELNSDGSIKRVLWQSFDYPTNVLLPGMKLGINFKTGHNWSLTSWVSDEVPASGSFTLGGNPSGSRELIIWWQGKVYWTSGLWRDGSFDFLRLQGNKIFSYISNENETYFTYHMDKNHIVSGYRMDYSGIVTAKEGLIIGTCSITGLRNADGCVKETLPECRNGKEYFEEITSYIEGNGLKLDESDKLSVTDCEAKCVNNCSCFAFASTNDNKTGCQIWSRGMDFKIISAGSGNGLVYVLQTHKDATKWKIRLIIAVAGVLFVLVLCSSCYLIRRKLRARRSRREQEILIYEIRASTTHSSKSRKTNKLKGEGKKSHELRFFSFESIASATDNFATTNKLGEGGYGPVYKVHSKCSKI</sequence>
<comment type="catalytic activity">
    <reaction evidence="19">
        <text>L-seryl-[protein] + ATP = O-phospho-L-seryl-[protein] + ADP + H(+)</text>
        <dbReference type="Rhea" id="RHEA:17989"/>
        <dbReference type="Rhea" id="RHEA-COMP:9863"/>
        <dbReference type="Rhea" id="RHEA-COMP:11604"/>
        <dbReference type="ChEBI" id="CHEBI:15378"/>
        <dbReference type="ChEBI" id="CHEBI:29999"/>
        <dbReference type="ChEBI" id="CHEBI:30616"/>
        <dbReference type="ChEBI" id="CHEBI:83421"/>
        <dbReference type="ChEBI" id="CHEBI:456216"/>
        <dbReference type="EC" id="2.7.11.1"/>
    </reaction>
</comment>
<evidence type="ECO:0000256" key="12">
    <source>
        <dbReference type="ARBA" id="ARBA00022840"/>
    </source>
</evidence>
<evidence type="ECO:0000256" key="7">
    <source>
        <dbReference type="ARBA" id="ARBA00022692"/>
    </source>
</evidence>
<feature type="chain" id="PRO_5042838638" description="non-specific serine/threonine protein kinase" evidence="21">
    <location>
        <begin position="26"/>
        <end position="498"/>
    </location>
</feature>
<dbReference type="EC" id="2.7.11.1" evidence="2"/>
<evidence type="ECO:0000256" key="16">
    <source>
        <dbReference type="ARBA" id="ARBA00023170"/>
    </source>
</evidence>
<keyword evidence="6" id="KW-0808">Transferase</keyword>
<dbReference type="SUPFAM" id="SSF56112">
    <property type="entry name" value="Protein kinase-like (PK-like)"/>
    <property type="match status" value="1"/>
</dbReference>
<dbReference type="CDD" id="cd00028">
    <property type="entry name" value="B_lectin"/>
    <property type="match status" value="1"/>
</dbReference>
<accession>A0AAP0RUE1</accession>
<gene>
    <name evidence="24" type="ORF">L1049_005493</name>
</gene>
<evidence type="ECO:0000313" key="25">
    <source>
        <dbReference type="Proteomes" id="UP001415857"/>
    </source>
</evidence>
<reference evidence="24 25" key="1">
    <citation type="journal article" date="2024" name="Plant J.">
        <title>Genome sequences and population genomics reveal climatic adaptation and genomic divergence between two closely related sweetgum species.</title>
        <authorList>
            <person name="Xu W.Q."/>
            <person name="Ren C.Q."/>
            <person name="Zhang X.Y."/>
            <person name="Comes H.P."/>
            <person name="Liu X.H."/>
            <person name="Li Y.G."/>
            <person name="Kettle C.J."/>
            <person name="Jalonen R."/>
            <person name="Gaisberger H."/>
            <person name="Ma Y.Z."/>
            <person name="Qiu Y.X."/>
        </authorList>
    </citation>
    <scope>NUCLEOTIDE SEQUENCE [LARGE SCALE GENOMIC DNA]</scope>
    <source>
        <strain evidence="24">Hangzhou</strain>
    </source>
</reference>
<evidence type="ECO:0000256" key="18">
    <source>
        <dbReference type="ARBA" id="ARBA00047899"/>
    </source>
</evidence>
<evidence type="ECO:0000256" key="6">
    <source>
        <dbReference type="ARBA" id="ARBA00022679"/>
    </source>
</evidence>
<dbReference type="PROSITE" id="PS50948">
    <property type="entry name" value="PAN"/>
    <property type="match status" value="1"/>
</dbReference>
<feature type="transmembrane region" description="Helical" evidence="20">
    <location>
        <begin position="393"/>
        <end position="413"/>
    </location>
</feature>
<dbReference type="FunFam" id="2.90.10.10:FF:000009">
    <property type="entry name" value="Receptor-like serine/threonine-protein kinase SD1-8"/>
    <property type="match status" value="1"/>
</dbReference>